<evidence type="ECO:0008006" key="3">
    <source>
        <dbReference type="Google" id="ProtNLM"/>
    </source>
</evidence>
<dbReference type="EMBL" id="JSAM01000073">
    <property type="protein sequence ID" value="KIA77608.1"/>
    <property type="molecule type" value="Genomic_DNA"/>
</dbReference>
<sequence>MNSYIWRQNFTATFTDQEKTVRGKLAFKTKDITWLETSAPVILPISIHSNFHEGFQGDFKMNAFISTIKKHVKGKITVLLTEKAHVKTLSLKYSNNFERAFEECLKSAHMLAQRYESIFENCNVVYWHSYICQDPYFKKIVELLEDLYSSDLNFQKLLHEDAEISYENLHHRESYMNKSLYIEKCIEDLIEQCACLLVLVNKGYKFQFYPGKPCLSTEYVNRIFVPKDNRISWIDVFLSIEKKTITPHNLHM</sequence>
<accession>A0A0C1EC65</accession>
<dbReference type="OMA" id="DRAHINT"/>
<dbReference type="PATRIC" id="fig|83552.4.peg.1248"/>
<dbReference type="RefSeq" id="WP_006341088.1">
    <property type="nucleotide sequence ID" value="NZ_JASBUT010000006.1"/>
</dbReference>
<dbReference type="AlphaFoldDB" id="A0A0C1EC65"/>
<dbReference type="Gene3D" id="3.40.50.11710">
    <property type="entry name" value="Cyclodipeptide synthase"/>
    <property type="match status" value="1"/>
</dbReference>
<protein>
    <recommendedName>
        <fullName evidence="3">Cyclodipeptide synthase</fullName>
    </recommendedName>
</protein>
<reference evidence="1 2" key="1">
    <citation type="journal article" date="2014" name="Mol. Biol. Evol.">
        <title>Massive expansion of Ubiquitination-related gene families within the Chlamydiae.</title>
        <authorList>
            <person name="Domman D."/>
            <person name="Collingro A."/>
            <person name="Lagkouvardos I."/>
            <person name="Gehre L."/>
            <person name="Weinmaier T."/>
            <person name="Rattei T."/>
            <person name="Subtil A."/>
            <person name="Horn M."/>
        </authorList>
    </citation>
    <scope>NUCLEOTIDE SEQUENCE [LARGE SCALE GENOMIC DNA]</scope>
    <source>
        <strain evidence="1 2">OEW1</strain>
    </source>
</reference>
<gene>
    <name evidence="1" type="ORF">DB43_GD00390</name>
</gene>
<evidence type="ECO:0000313" key="2">
    <source>
        <dbReference type="Proteomes" id="UP000031307"/>
    </source>
</evidence>
<organism evidence="1 2">
    <name type="scientific">Parachlamydia acanthamoebae</name>
    <dbReference type="NCBI Taxonomy" id="83552"/>
    <lineage>
        <taxon>Bacteria</taxon>
        <taxon>Pseudomonadati</taxon>
        <taxon>Chlamydiota</taxon>
        <taxon>Chlamydiia</taxon>
        <taxon>Parachlamydiales</taxon>
        <taxon>Parachlamydiaceae</taxon>
        <taxon>Parachlamydia</taxon>
    </lineage>
</organism>
<dbReference type="GO" id="GO:0016755">
    <property type="term" value="F:aminoacyltransferase activity"/>
    <property type="evidence" value="ECO:0007669"/>
    <property type="project" value="InterPro"/>
</dbReference>
<dbReference type="InterPro" id="IPR038622">
    <property type="entry name" value="CDPS_sf"/>
</dbReference>
<evidence type="ECO:0000313" key="1">
    <source>
        <dbReference type="EMBL" id="KIA77608.1"/>
    </source>
</evidence>
<dbReference type="Proteomes" id="UP000031307">
    <property type="component" value="Unassembled WGS sequence"/>
</dbReference>
<comment type="caution">
    <text evidence="1">The sequence shown here is derived from an EMBL/GenBank/DDBJ whole genome shotgun (WGS) entry which is preliminary data.</text>
</comment>
<name>A0A0C1EC65_9BACT</name>
<proteinExistence type="predicted"/>